<keyword evidence="2" id="KW-1185">Reference proteome</keyword>
<comment type="caution">
    <text evidence="1">The sequence shown here is derived from an EMBL/GenBank/DDBJ whole genome shotgun (WGS) entry which is preliminary data.</text>
</comment>
<accession>A0AAE0MJL1</accession>
<dbReference type="GeneID" id="87862959"/>
<organism evidence="1 2">
    <name type="scientific">Neurospora tetraspora</name>
    <dbReference type="NCBI Taxonomy" id="94610"/>
    <lineage>
        <taxon>Eukaryota</taxon>
        <taxon>Fungi</taxon>
        <taxon>Dikarya</taxon>
        <taxon>Ascomycota</taxon>
        <taxon>Pezizomycotina</taxon>
        <taxon>Sordariomycetes</taxon>
        <taxon>Sordariomycetidae</taxon>
        <taxon>Sordariales</taxon>
        <taxon>Sordariaceae</taxon>
        <taxon>Neurospora</taxon>
    </lineage>
</organism>
<dbReference type="Pfam" id="PF17615">
    <property type="entry name" value="C166"/>
    <property type="match status" value="1"/>
</dbReference>
<evidence type="ECO:0000313" key="2">
    <source>
        <dbReference type="Proteomes" id="UP001278500"/>
    </source>
</evidence>
<dbReference type="AlphaFoldDB" id="A0AAE0MJL1"/>
<dbReference type="EMBL" id="JAUEPP010000009">
    <property type="protein sequence ID" value="KAK3334966.1"/>
    <property type="molecule type" value="Genomic_DNA"/>
</dbReference>
<dbReference type="RefSeq" id="XP_062677132.1">
    <property type="nucleotide sequence ID" value="XM_062825805.1"/>
</dbReference>
<name>A0AAE0MJL1_9PEZI</name>
<reference evidence="1" key="2">
    <citation type="submission" date="2023-06" db="EMBL/GenBank/DDBJ databases">
        <authorList>
            <consortium name="Lawrence Berkeley National Laboratory"/>
            <person name="Haridas S."/>
            <person name="Hensen N."/>
            <person name="Bonometti L."/>
            <person name="Westerberg I."/>
            <person name="Brannstrom I.O."/>
            <person name="Guillou S."/>
            <person name="Cros-Aarteil S."/>
            <person name="Calhoun S."/>
            <person name="Kuo A."/>
            <person name="Mondo S."/>
            <person name="Pangilinan J."/>
            <person name="Riley R."/>
            <person name="Labutti K."/>
            <person name="Andreopoulos B."/>
            <person name="Lipzen A."/>
            <person name="Chen C."/>
            <person name="Yanf M."/>
            <person name="Daum C."/>
            <person name="Ng V."/>
            <person name="Clum A."/>
            <person name="Steindorff A."/>
            <person name="Ohm R."/>
            <person name="Martin F."/>
            <person name="Silar P."/>
            <person name="Natvig D."/>
            <person name="Lalanne C."/>
            <person name="Gautier V."/>
            <person name="Ament-Velasquez S.L."/>
            <person name="Kruys A."/>
            <person name="Hutchinson M.I."/>
            <person name="Powell A.J."/>
            <person name="Barry K."/>
            <person name="Miller A.N."/>
            <person name="Grigoriev I.V."/>
            <person name="Debuchy R."/>
            <person name="Gladieux P."/>
            <person name="Thoren M.H."/>
            <person name="Johannesson H."/>
        </authorList>
    </citation>
    <scope>NUCLEOTIDE SEQUENCE</scope>
    <source>
        <strain evidence="1">CBS 560.94</strain>
    </source>
</reference>
<dbReference type="Proteomes" id="UP001278500">
    <property type="component" value="Unassembled WGS sequence"/>
</dbReference>
<protein>
    <submittedName>
        <fullName evidence="1">Uncharacterized protein</fullName>
    </submittedName>
</protein>
<gene>
    <name evidence="1" type="ORF">B0H65DRAFT_446651</name>
</gene>
<sequence length="175" mass="19109">MQPVARALSSEETVNALTDLTQRAHALIAPAQTINIVNTVEYSVGYGPFVTIIRGQKDITAAGSRFISELDGTQPFEDCTTITSTFKQFVRVNQDYLNVLIAKAGLLDIAPPTVGKPMSTSLREVKGVYEPISTSLISLCTSTAPELTLQAKNLKETLDLTIQKYETLGQRFQNN</sequence>
<evidence type="ECO:0000313" key="1">
    <source>
        <dbReference type="EMBL" id="KAK3334966.1"/>
    </source>
</evidence>
<reference evidence="1" key="1">
    <citation type="journal article" date="2023" name="Mol. Phylogenet. Evol.">
        <title>Genome-scale phylogeny and comparative genomics of the fungal order Sordariales.</title>
        <authorList>
            <person name="Hensen N."/>
            <person name="Bonometti L."/>
            <person name="Westerberg I."/>
            <person name="Brannstrom I.O."/>
            <person name="Guillou S."/>
            <person name="Cros-Aarteil S."/>
            <person name="Calhoun S."/>
            <person name="Haridas S."/>
            <person name="Kuo A."/>
            <person name="Mondo S."/>
            <person name="Pangilinan J."/>
            <person name="Riley R."/>
            <person name="LaButti K."/>
            <person name="Andreopoulos B."/>
            <person name="Lipzen A."/>
            <person name="Chen C."/>
            <person name="Yan M."/>
            <person name="Daum C."/>
            <person name="Ng V."/>
            <person name="Clum A."/>
            <person name="Steindorff A."/>
            <person name="Ohm R.A."/>
            <person name="Martin F."/>
            <person name="Silar P."/>
            <person name="Natvig D.O."/>
            <person name="Lalanne C."/>
            <person name="Gautier V."/>
            <person name="Ament-Velasquez S.L."/>
            <person name="Kruys A."/>
            <person name="Hutchinson M.I."/>
            <person name="Powell A.J."/>
            <person name="Barry K."/>
            <person name="Miller A.N."/>
            <person name="Grigoriev I.V."/>
            <person name="Debuchy R."/>
            <person name="Gladieux P."/>
            <person name="Hiltunen Thoren M."/>
            <person name="Johannesson H."/>
        </authorList>
    </citation>
    <scope>NUCLEOTIDE SEQUENCE</scope>
    <source>
        <strain evidence="1">CBS 560.94</strain>
    </source>
</reference>
<proteinExistence type="predicted"/>